<keyword evidence="5 7" id="KW-1133">Transmembrane helix</keyword>
<keyword evidence="3 7" id="KW-0812">Transmembrane</keyword>
<dbReference type="Pfam" id="PF13839">
    <property type="entry name" value="PC-Esterase"/>
    <property type="match status" value="1"/>
</dbReference>
<dbReference type="GO" id="GO:0016020">
    <property type="term" value="C:membrane"/>
    <property type="evidence" value="ECO:0007669"/>
    <property type="project" value="UniProtKB-SubCell"/>
</dbReference>
<evidence type="ECO:0000256" key="3">
    <source>
        <dbReference type="ARBA" id="ARBA00022692"/>
    </source>
</evidence>
<dbReference type="AlphaFoldDB" id="A0A6L5B6L4"/>
<feature type="domain" description="Trichome birefringence-like C-terminal" evidence="8">
    <location>
        <begin position="143"/>
        <end position="426"/>
    </location>
</feature>
<evidence type="ECO:0000313" key="11">
    <source>
        <dbReference type="Proteomes" id="UP000593563"/>
    </source>
</evidence>
<dbReference type="InterPro" id="IPR026057">
    <property type="entry name" value="TBL_C"/>
</dbReference>
<evidence type="ECO:0000259" key="9">
    <source>
        <dbReference type="Pfam" id="PF14416"/>
    </source>
</evidence>
<organism evidence="10 11">
    <name type="scientific">Apium graveolens</name>
    <name type="common">Celery</name>
    <dbReference type="NCBI Taxonomy" id="4045"/>
    <lineage>
        <taxon>Eukaryota</taxon>
        <taxon>Viridiplantae</taxon>
        <taxon>Streptophyta</taxon>
        <taxon>Embryophyta</taxon>
        <taxon>Tracheophyta</taxon>
        <taxon>Spermatophyta</taxon>
        <taxon>Magnoliopsida</taxon>
        <taxon>eudicotyledons</taxon>
        <taxon>Gunneridae</taxon>
        <taxon>Pentapetalae</taxon>
        <taxon>asterids</taxon>
        <taxon>campanulids</taxon>
        <taxon>Apiales</taxon>
        <taxon>Apiaceae</taxon>
        <taxon>Apioideae</taxon>
        <taxon>apioid superclade</taxon>
        <taxon>Apieae</taxon>
        <taxon>Apium</taxon>
    </lineage>
</organism>
<dbReference type="GO" id="GO:0016413">
    <property type="term" value="F:O-acetyltransferase activity"/>
    <property type="evidence" value="ECO:0007669"/>
    <property type="project" value="InterPro"/>
</dbReference>
<name>A0A6L5B6L4_APIGR</name>
<comment type="subcellular location">
    <subcellularLocation>
        <location evidence="1">Membrane</location>
        <topology evidence="1">Single-pass membrane protein</topology>
    </subcellularLocation>
</comment>
<comment type="caution">
    <text evidence="10">The sequence shown here is derived from an EMBL/GenBank/DDBJ whole genome shotgun (WGS) entry which is preliminary data.</text>
</comment>
<comment type="similarity">
    <text evidence="2">Belongs to the PC-esterase family. TBL subfamily.</text>
</comment>
<evidence type="ECO:0000256" key="5">
    <source>
        <dbReference type="ARBA" id="ARBA00022989"/>
    </source>
</evidence>
<reference evidence="10" key="1">
    <citation type="submission" date="2020-01" db="EMBL/GenBank/DDBJ databases">
        <title>The Celery Genome Sequence Reveals Sequential Paleo-tetraploidization, Resistance Gene Elimination, Karyotype Evolution, and Functional Innovation in Apiales.</title>
        <authorList>
            <person name="Song X."/>
        </authorList>
    </citation>
    <scope>NUCLEOTIDE SEQUENCE</scope>
    <source>
        <tissue evidence="10">Leaf</tissue>
    </source>
</reference>
<feature type="transmembrane region" description="Helical" evidence="7">
    <location>
        <begin position="29"/>
        <end position="48"/>
    </location>
</feature>
<evidence type="ECO:0000256" key="7">
    <source>
        <dbReference type="SAM" id="Phobius"/>
    </source>
</evidence>
<sequence>MDLLQPNSRQPPQHIHHSFFHSFLAKEHLTHYSLFFLFLLLVTCLFFFSPSHSLTSLAFFSRILPKNQHYSTSSNTTTTTTTIDENFKVCDYSNGKWVRDETYWRQLYTEECPFLDPGFRCRRNGRSDVDYVNWRWQPKDCHLPRFNATDFLERSRNGRIVFAGDSIGRNQWESLICMLAQGVPNISTIYEENGVPITKHKGFLSIRFQDYNLTVEYYREPFLVVIGRIPKDAPQGLRGIIKVDKLHWFSSRWTKADILVFNTGHWWNEDKTVKMGFYFEENESINMTMGLTEAFQKSLETWKWWVMQDLDPKASHIFFRSYSPVHYRDGTWNDGGHCDRNTSPETNYSKLEPETSNNKFVSHVVKQIESKRRKAYFLNITYLTEFRNDGHPSLHREPGTPVDAPQDCSHWCLPGVPDTWNEVIYAHLLSKGFRTNYQARVN</sequence>
<feature type="domain" description="Trichome birefringence-like N-terminal" evidence="9">
    <location>
        <begin position="89"/>
        <end position="142"/>
    </location>
</feature>
<dbReference type="InterPro" id="IPR029962">
    <property type="entry name" value="TBL"/>
</dbReference>
<evidence type="ECO:0000256" key="6">
    <source>
        <dbReference type="ARBA" id="ARBA00023136"/>
    </source>
</evidence>
<evidence type="ECO:0000256" key="4">
    <source>
        <dbReference type="ARBA" id="ARBA00022968"/>
    </source>
</evidence>
<evidence type="ECO:0000259" key="8">
    <source>
        <dbReference type="Pfam" id="PF13839"/>
    </source>
</evidence>
<dbReference type="PANTHER" id="PTHR32285">
    <property type="entry name" value="PROTEIN TRICHOME BIREFRINGENCE-LIKE 9-RELATED"/>
    <property type="match status" value="1"/>
</dbReference>
<accession>A0A6L5B6L4</accession>
<dbReference type="InterPro" id="IPR025846">
    <property type="entry name" value="TBL_N"/>
</dbReference>
<evidence type="ECO:0000313" key="10">
    <source>
        <dbReference type="EMBL" id="KAF1001356.1"/>
    </source>
</evidence>
<evidence type="ECO:0000256" key="2">
    <source>
        <dbReference type="ARBA" id="ARBA00007727"/>
    </source>
</evidence>
<keyword evidence="6 7" id="KW-0472">Membrane</keyword>
<protein>
    <submittedName>
        <fullName evidence="10">Uncharacterized protein</fullName>
    </submittedName>
</protein>
<proteinExistence type="inferred from homology"/>
<gene>
    <name evidence="10" type="ORF">AG4045_028775</name>
</gene>
<keyword evidence="11" id="KW-1185">Reference proteome</keyword>
<keyword evidence="4" id="KW-0735">Signal-anchor</keyword>
<dbReference type="EMBL" id="WRXP01004822">
    <property type="protein sequence ID" value="KAF1001356.1"/>
    <property type="molecule type" value="Genomic_DNA"/>
</dbReference>
<dbReference type="Proteomes" id="UP000593563">
    <property type="component" value="Unassembled WGS sequence"/>
</dbReference>
<dbReference type="GO" id="GO:0005794">
    <property type="term" value="C:Golgi apparatus"/>
    <property type="evidence" value="ECO:0007669"/>
    <property type="project" value="TreeGrafter"/>
</dbReference>
<evidence type="ECO:0000256" key="1">
    <source>
        <dbReference type="ARBA" id="ARBA00004167"/>
    </source>
</evidence>
<dbReference type="PANTHER" id="PTHR32285:SF53">
    <property type="entry name" value="PROTEIN TRICHOME BIREFRINGENCE-LIKE 9"/>
    <property type="match status" value="1"/>
</dbReference>
<dbReference type="Pfam" id="PF14416">
    <property type="entry name" value="PMR5N"/>
    <property type="match status" value="1"/>
</dbReference>